<feature type="domain" description="4Fe-4S ferredoxin-type" evidence="10">
    <location>
        <begin position="46"/>
        <end position="75"/>
    </location>
</feature>
<comment type="caution">
    <text evidence="12">The sequence shown here is derived from an EMBL/GenBank/DDBJ whole genome shotgun (WGS) entry which is preliminary data.</text>
</comment>
<dbReference type="NCBIfam" id="NF043069">
    <property type="entry name" value="T4HPD_activ_SAM"/>
    <property type="match status" value="1"/>
</dbReference>
<keyword evidence="12" id="KW-0670">Pyruvate</keyword>
<evidence type="ECO:0000256" key="7">
    <source>
        <dbReference type="ARBA" id="ARBA00023004"/>
    </source>
</evidence>
<dbReference type="SFLD" id="SFLDS00029">
    <property type="entry name" value="Radical_SAM"/>
    <property type="match status" value="1"/>
</dbReference>
<evidence type="ECO:0000256" key="6">
    <source>
        <dbReference type="ARBA" id="ARBA00023002"/>
    </source>
</evidence>
<dbReference type="CDD" id="cd01335">
    <property type="entry name" value="Radical_SAM"/>
    <property type="match status" value="1"/>
</dbReference>
<evidence type="ECO:0000256" key="4">
    <source>
        <dbReference type="ARBA" id="ARBA00022691"/>
    </source>
</evidence>
<dbReference type="SUPFAM" id="SSF54862">
    <property type="entry name" value="4Fe-4S ferredoxins"/>
    <property type="match status" value="1"/>
</dbReference>
<dbReference type="InterPro" id="IPR017900">
    <property type="entry name" value="4Fe4S_Fe_S_CS"/>
</dbReference>
<dbReference type="Proteomes" id="UP001519342">
    <property type="component" value="Unassembled WGS sequence"/>
</dbReference>
<dbReference type="PROSITE" id="PS00198">
    <property type="entry name" value="4FE4S_FER_1"/>
    <property type="match status" value="1"/>
</dbReference>
<dbReference type="EMBL" id="JAGGKS010000007">
    <property type="protein sequence ID" value="MBP1926608.1"/>
    <property type="molecule type" value="Genomic_DNA"/>
</dbReference>
<evidence type="ECO:0000256" key="8">
    <source>
        <dbReference type="ARBA" id="ARBA00023014"/>
    </source>
</evidence>
<dbReference type="SFLD" id="SFLDG01118">
    <property type="entry name" value="activating_enzymes__group_2"/>
    <property type="match status" value="1"/>
</dbReference>
<dbReference type="Gene3D" id="3.30.70.20">
    <property type="match status" value="1"/>
</dbReference>
<dbReference type="GO" id="GO:0043365">
    <property type="term" value="F:[formate-C-acetyltransferase]-activating enzyme activity"/>
    <property type="evidence" value="ECO:0007669"/>
    <property type="project" value="UniProtKB-EC"/>
</dbReference>
<dbReference type="PROSITE" id="PS51379">
    <property type="entry name" value="4FE4S_FER_2"/>
    <property type="match status" value="2"/>
</dbReference>
<keyword evidence="13" id="KW-1185">Reference proteome</keyword>
<sequence length="300" mass="34267">MNDALIFNIQKFSVHDGPGIRTTVFLKGCPLRCLWCHNPESQDINKEILYDNKKCVLCGKCKEVCPTDAITIEDGKLTTDKDKCNYCGECVIYCMYGAREVVGRRYSVDEVMKEVMKDKIFYDQSNGGVTLSGGEPLIQIEFVEELLRKLKEEKVHTAIDTSGAVSFEILERAAKYTDLFLYDLKLIDDDKHKEYIGASNKDIIDNLVKLSKIHSNINVRMPIIGNINDNIAHIEKTIELLKELNIKKVNLLPYHSIAKHKYEKLGLVYEDEKMIVPSETKMNYLKEIFKKNGYIVKIGG</sequence>
<keyword evidence="5" id="KW-0479">Metal-binding</keyword>
<dbReference type="InterPro" id="IPR013785">
    <property type="entry name" value="Aldolase_TIM"/>
</dbReference>
<feature type="domain" description="Radical SAM core" evidence="11">
    <location>
        <begin position="15"/>
        <end position="291"/>
    </location>
</feature>
<gene>
    <name evidence="12" type="ORF">J2Z76_002477</name>
</gene>
<keyword evidence="7" id="KW-0408">Iron</keyword>
<dbReference type="EC" id="1.97.1.4" evidence="12"/>
<dbReference type="Pfam" id="PF00037">
    <property type="entry name" value="Fer4"/>
    <property type="match status" value="1"/>
</dbReference>
<evidence type="ECO:0000256" key="1">
    <source>
        <dbReference type="ARBA" id="ARBA00001966"/>
    </source>
</evidence>
<name>A0ABS4GFZ0_9FIRM</name>
<dbReference type="InterPro" id="IPR017896">
    <property type="entry name" value="4Fe4S_Fe-S-bd"/>
</dbReference>
<keyword evidence="12" id="KW-0456">Lyase</keyword>
<dbReference type="PIRSF" id="PIRSF000371">
    <property type="entry name" value="PFL_act_enz"/>
    <property type="match status" value="1"/>
</dbReference>
<evidence type="ECO:0000256" key="3">
    <source>
        <dbReference type="ARBA" id="ARBA00022485"/>
    </source>
</evidence>
<dbReference type="PROSITE" id="PS01087">
    <property type="entry name" value="RADICAL_ACTIVATING"/>
    <property type="match status" value="1"/>
</dbReference>
<dbReference type="InterPro" id="IPR012839">
    <property type="entry name" value="Organic_radical_activase"/>
</dbReference>
<comment type="catalytic activity">
    <reaction evidence="9">
        <text>glycyl-[protein] + reduced [flavodoxin] + S-adenosyl-L-methionine = glycin-2-yl radical-[protein] + semiquinone [flavodoxin] + 5'-deoxyadenosine + L-methionine + H(+)</text>
        <dbReference type="Rhea" id="RHEA:61976"/>
        <dbReference type="Rhea" id="RHEA-COMP:10622"/>
        <dbReference type="Rhea" id="RHEA-COMP:14480"/>
        <dbReference type="Rhea" id="RHEA-COMP:15993"/>
        <dbReference type="Rhea" id="RHEA-COMP:15994"/>
        <dbReference type="ChEBI" id="CHEBI:15378"/>
        <dbReference type="ChEBI" id="CHEBI:17319"/>
        <dbReference type="ChEBI" id="CHEBI:29947"/>
        <dbReference type="ChEBI" id="CHEBI:32722"/>
        <dbReference type="ChEBI" id="CHEBI:57618"/>
        <dbReference type="ChEBI" id="CHEBI:57844"/>
        <dbReference type="ChEBI" id="CHEBI:59789"/>
        <dbReference type="ChEBI" id="CHEBI:140311"/>
    </reaction>
</comment>
<proteinExistence type="inferred from homology"/>
<keyword evidence="3" id="KW-0004">4Fe-4S</keyword>
<dbReference type="Pfam" id="PF04055">
    <property type="entry name" value="Radical_SAM"/>
    <property type="match status" value="1"/>
</dbReference>
<comment type="similarity">
    <text evidence="2">Belongs to the organic radical-activating enzymes family.</text>
</comment>
<keyword evidence="6 12" id="KW-0560">Oxidoreductase</keyword>
<dbReference type="NCBIfam" id="TIGR02494">
    <property type="entry name" value="PFLE_PFLC"/>
    <property type="match status" value="1"/>
</dbReference>
<dbReference type="InterPro" id="IPR040074">
    <property type="entry name" value="BssD/PflA/YjjW"/>
</dbReference>
<accession>A0ABS4GFZ0</accession>
<dbReference type="InterPro" id="IPR034457">
    <property type="entry name" value="Organic_radical-activating"/>
</dbReference>
<evidence type="ECO:0000259" key="11">
    <source>
        <dbReference type="PROSITE" id="PS51918"/>
    </source>
</evidence>
<keyword evidence="8" id="KW-0411">Iron-sulfur</keyword>
<dbReference type="Gene3D" id="3.20.20.70">
    <property type="entry name" value="Aldolase class I"/>
    <property type="match status" value="1"/>
</dbReference>
<keyword evidence="4" id="KW-0949">S-adenosyl-L-methionine</keyword>
<dbReference type="PANTHER" id="PTHR30352:SF4">
    <property type="entry name" value="PYRUVATE FORMATE-LYASE 2-ACTIVATING ENZYME"/>
    <property type="match status" value="1"/>
</dbReference>
<evidence type="ECO:0000313" key="12">
    <source>
        <dbReference type="EMBL" id="MBP1926608.1"/>
    </source>
</evidence>
<dbReference type="InterPro" id="IPR050014">
    <property type="entry name" value="T4HPD_activ_SAM"/>
</dbReference>
<evidence type="ECO:0000256" key="9">
    <source>
        <dbReference type="ARBA" id="ARBA00047365"/>
    </source>
</evidence>
<dbReference type="InterPro" id="IPR001989">
    <property type="entry name" value="Radical_activat_CS"/>
</dbReference>
<dbReference type="SUPFAM" id="SSF102114">
    <property type="entry name" value="Radical SAM enzymes"/>
    <property type="match status" value="1"/>
</dbReference>
<reference evidence="12 13" key="1">
    <citation type="submission" date="2021-03" db="EMBL/GenBank/DDBJ databases">
        <title>Genomic Encyclopedia of Type Strains, Phase IV (KMG-IV): sequencing the most valuable type-strain genomes for metagenomic binning, comparative biology and taxonomic classification.</title>
        <authorList>
            <person name="Goeker M."/>
        </authorList>
    </citation>
    <scope>NUCLEOTIDE SEQUENCE [LARGE SCALE GENOMIC DNA]</scope>
    <source>
        <strain evidence="12 13">DSM 24004</strain>
    </source>
</reference>
<dbReference type="PANTHER" id="PTHR30352">
    <property type="entry name" value="PYRUVATE FORMATE-LYASE-ACTIVATING ENZYME"/>
    <property type="match status" value="1"/>
</dbReference>
<dbReference type="RefSeq" id="WP_209512335.1">
    <property type="nucleotide sequence ID" value="NZ_JAGGKS010000007.1"/>
</dbReference>
<organism evidence="12 13">
    <name type="scientific">Sedimentibacter acidaminivorans</name>
    <dbReference type="NCBI Taxonomy" id="913099"/>
    <lineage>
        <taxon>Bacteria</taxon>
        <taxon>Bacillati</taxon>
        <taxon>Bacillota</taxon>
        <taxon>Tissierellia</taxon>
        <taxon>Sedimentibacter</taxon>
    </lineage>
</organism>
<dbReference type="GO" id="GO:0016829">
    <property type="term" value="F:lyase activity"/>
    <property type="evidence" value="ECO:0007669"/>
    <property type="project" value="UniProtKB-KW"/>
</dbReference>
<evidence type="ECO:0000256" key="5">
    <source>
        <dbReference type="ARBA" id="ARBA00022723"/>
    </source>
</evidence>
<dbReference type="InterPro" id="IPR058240">
    <property type="entry name" value="rSAM_sf"/>
</dbReference>
<evidence type="ECO:0000256" key="2">
    <source>
        <dbReference type="ARBA" id="ARBA00009777"/>
    </source>
</evidence>
<evidence type="ECO:0000313" key="13">
    <source>
        <dbReference type="Proteomes" id="UP001519342"/>
    </source>
</evidence>
<dbReference type="PROSITE" id="PS51918">
    <property type="entry name" value="RADICAL_SAM"/>
    <property type="match status" value="1"/>
</dbReference>
<dbReference type="InterPro" id="IPR007197">
    <property type="entry name" value="rSAM"/>
</dbReference>
<comment type="cofactor">
    <cofactor evidence="1">
        <name>[4Fe-4S] cluster</name>
        <dbReference type="ChEBI" id="CHEBI:49883"/>
    </cofactor>
</comment>
<protein>
    <submittedName>
        <fullName evidence="12">Pyruvate formate lyase activating enzyme</fullName>
        <ecNumber evidence="12">1.97.1.4</ecNumber>
    </submittedName>
</protein>
<dbReference type="SFLD" id="SFLDG01066">
    <property type="entry name" value="organic_radical-activating_enz"/>
    <property type="match status" value="1"/>
</dbReference>
<evidence type="ECO:0000259" key="10">
    <source>
        <dbReference type="PROSITE" id="PS51379"/>
    </source>
</evidence>
<feature type="domain" description="4Fe-4S ferredoxin-type" evidence="10">
    <location>
        <begin position="76"/>
        <end position="104"/>
    </location>
</feature>